<dbReference type="EMBL" id="JAUFQS010000012">
    <property type="protein sequence ID" value="MDN3688727.1"/>
    <property type="molecule type" value="Genomic_DNA"/>
</dbReference>
<comment type="caution">
    <text evidence="2">The sequence shown here is derived from an EMBL/GenBank/DDBJ whole genome shotgun (WGS) entry which is preliminary data.</text>
</comment>
<name>A0ABT8C8M5_9BACT</name>
<dbReference type="InterPro" id="IPR036249">
    <property type="entry name" value="Thioredoxin-like_sf"/>
</dbReference>
<accession>A0ABT8C8M5</accession>
<proteinExistence type="inferred from homology"/>
<protein>
    <submittedName>
        <fullName evidence="2">SCO family protein</fullName>
    </submittedName>
</protein>
<dbReference type="Gene3D" id="3.40.30.10">
    <property type="entry name" value="Glutaredoxin"/>
    <property type="match status" value="1"/>
</dbReference>
<dbReference type="PROSITE" id="PS51257">
    <property type="entry name" value="PROKAR_LIPOPROTEIN"/>
    <property type="match status" value="1"/>
</dbReference>
<evidence type="ECO:0000313" key="3">
    <source>
        <dbReference type="Proteomes" id="UP001236663"/>
    </source>
</evidence>
<keyword evidence="3" id="KW-1185">Reference proteome</keyword>
<sequence length="201" mass="22715">MQHTMKIAIQLFGFACLLFSCGQSDTSTTAISDQQEGMHDMSIYHLPSDWNTHHGEKISFQDLKGQPLVVVMIYTACKTACPRLVADMRQIEAKAAPHVKLQPRYILVSIDPRNDHPEKLNQFAADNGMDGEQWLFLQGTESGVREFANVLSMKYKKIDPIDFSHSNIISVFDTEGVLQYQKEGLGLQNEEIIENILRVSE</sequence>
<gene>
    <name evidence="2" type="ORF">QWZ15_12870</name>
</gene>
<dbReference type="Pfam" id="PF02630">
    <property type="entry name" value="SCO1-SenC"/>
    <property type="match status" value="1"/>
</dbReference>
<reference evidence="3" key="1">
    <citation type="journal article" date="2019" name="Int. J. Syst. Evol. Microbiol.">
        <title>The Global Catalogue of Microorganisms (GCM) 10K type strain sequencing project: providing services to taxonomists for standard genome sequencing and annotation.</title>
        <authorList>
            <consortium name="The Broad Institute Genomics Platform"/>
            <consortium name="The Broad Institute Genome Sequencing Center for Infectious Disease"/>
            <person name="Wu L."/>
            <person name="Ma J."/>
        </authorList>
    </citation>
    <scope>NUCLEOTIDE SEQUENCE [LARGE SCALE GENOMIC DNA]</scope>
    <source>
        <strain evidence="3">CECT 7706</strain>
    </source>
</reference>
<dbReference type="PANTHER" id="PTHR12151">
    <property type="entry name" value="ELECTRON TRANSPORT PROTIN SCO1/SENC FAMILY MEMBER"/>
    <property type="match status" value="1"/>
</dbReference>
<comment type="similarity">
    <text evidence="1">Belongs to the SCO1/2 family.</text>
</comment>
<dbReference type="RefSeq" id="WP_163386467.1">
    <property type="nucleotide sequence ID" value="NZ_JAUFQS010000012.1"/>
</dbReference>
<evidence type="ECO:0000256" key="1">
    <source>
        <dbReference type="ARBA" id="ARBA00010996"/>
    </source>
</evidence>
<dbReference type="PANTHER" id="PTHR12151:SF25">
    <property type="entry name" value="LINALOOL DEHYDRATASE_ISOMERASE DOMAIN-CONTAINING PROTEIN"/>
    <property type="match status" value="1"/>
</dbReference>
<organism evidence="2 3">
    <name type="scientific">Cyclobacterium jeungdonense</name>
    <dbReference type="NCBI Taxonomy" id="708087"/>
    <lineage>
        <taxon>Bacteria</taxon>
        <taxon>Pseudomonadati</taxon>
        <taxon>Bacteroidota</taxon>
        <taxon>Cytophagia</taxon>
        <taxon>Cytophagales</taxon>
        <taxon>Cyclobacteriaceae</taxon>
        <taxon>Cyclobacterium</taxon>
    </lineage>
</organism>
<dbReference type="InterPro" id="IPR003782">
    <property type="entry name" value="SCO1/SenC"/>
</dbReference>
<evidence type="ECO:0000313" key="2">
    <source>
        <dbReference type="EMBL" id="MDN3688727.1"/>
    </source>
</evidence>
<dbReference type="SUPFAM" id="SSF52833">
    <property type="entry name" value="Thioredoxin-like"/>
    <property type="match status" value="1"/>
</dbReference>
<dbReference type="Proteomes" id="UP001236663">
    <property type="component" value="Unassembled WGS sequence"/>
</dbReference>
<dbReference type="CDD" id="cd02968">
    <property type="entry name" value="SCO"/>
    <property type="match status" value="1"/>
</dbReference>